<dbReference type="AlphaFoldDB" id="A0A7V7RHC8"/>
<proteinExistence type="predicted"/>
<dbReference type="EMBL" id="WBOT01000012">
    <property type="protein sequence ID" value="KAB2329414.1"/>
    <property type="molecule type" value="Genomic_DNA"/>
</dbReference>
<feature type="non-terminal residue" evidence="1">
    <location>
        <position position="37"/>
    </location>
</feature>
<evidence type="ECO:0000313" key="1">
    <source>
        <dbReference type="EMBL" id="KAB2328728.1"/>
    </source>
</evidence>
<evidence type="ECO:0000313" key="2">
    <source>
        <dbReference type="EMBL" id="KAB2329414.1"/>
    </source>
</evidence>
<evidence type="ECO:0000313" key="3">
    <source>
        <dbReference type="Proteomes" id="UP000441354"/>
    </source>
</evidence>
<accession>A0A7V7RHC8</accession>
<organism evidence="1 3">
    <name type="scientific">Bacillus mesophilum</name>
    <dbReference type="NCBI Taxonomy" id="1071718"/>
    <lineage>
        <taxon>Bacteria</taxon>
        <taxon>Bacillati</taxon>
        <taxon>Bacillota</taxon>
        <taxon>Bacilli</taxon>
        <taxon>Bacillales</taxon>
        <taxon>Bacillaceae</taxon>
        <taxon>Bacillus</taxon>
    </lineage>
</organism>
<name>A0A7V7RHC8_9BACI</name>
<protein>
    <submittedName>
        <fullName evidence="1">DUF4279 domain-containing protein</fullName>
    </submittedName>
</protein>
<comment type="caution">
    <text evidence="1">The sequence shown here is derived from an EMBL/GenBank/DDBJ whole genome shotgun (WGS) entry which is preliminary data.</text>
</comment>
<dbReference type="Proteomes" id="UP000441354">
    <property type="component" value="Unassembled WGS sequence"/>
</dbReference>
<keyword evidence="3" id="KW-1185">Reference proteome</keyword>
<gene>
    <name evidence="2" type="ORF">F7732_21045</name>
    <name evidence="1" type="ORF">F7732_22485</name>
</gene>
<reference evidence="1 3" key="1">
    <citation type="journal article" date="2014" name="Arch. Microbiol.">
        <title>Bacillus mesophilum sp. nov., strain IITR-54T, a novel 4-chlorobiphenyl dechlorinating bacterium.</title>
        <authorList>
            <person name="Manickam N."/>
            <person name="Singh N.K."/>
            <person name="Bajaj A."/>
            <person name="Kumar R.M."/>
            <person name="Kaur G."/>
            <person name="Kaur N."/>
            <person name="Bala M."/>
            <person name="Kumar A."/>
            <person name="Mayilraj S."/>
        </authorList>
    </citation>
    <scope>NUCLEOTIDE SEQUENCE [LARGE SCALE GENOMIC DNA]</scope>
    <source>
        <strain evidence="1 3">IITR-54</strain>
    </source>
</reference>
<dbReference type="EMBL" id="WBOT01000019">
    <property type="protein sequence ID" value="KAB2328728.1"/>
    <property type="molecule type" value="Genomic_DNA"/>
</dbReference>
<reference evidence="1" key="2">
    <citation type="submission" date="2019-09" db="EMBL/GenBank/DDBJ databases">
        <authorList>
            <person name="Xu X."/>
        </authorList>
    </citation>
    <scope>NUCLEOTIDE SEQUENCE</scope>
    <source>
        <strain evidence="1">IITR-54</strain>
    </source>
</reference>
<sequence length="37" mass="4296">MNKTQVKVYFSLFGDDFPINDVTEKLEVIPTETYKKG</sequence>